<evidence type="ECO:0000256" key="1">
    <source>
        <dbReference type="SAM" id="Phobius"/>
    </source>
</evidence>
<protein>
    <submittedName>
        <fullName evidence="2">Uncharacterized protein</fullName>
    </submittedName>
</protein>
<dbReference type="RefSeq" id="WP_386408821.1">
    <property type="nucleotide sequence ID" value="NZ_JBHTJH010000017.1"/>
</dbReference>
<dbReference type="Proteomes" id="UP001596978">
    <property type="component" value="Unassembled WGS sequence"/>
</dbReference>
<reference evidence="3" key="1">
    <citation type="journal article" date="2019" name="Int. J. Syst. Evol. Microbiol.">
        <title>The Global Catalogue of Microorganisms (GCM) 10K type strain sequencing project: providing services to taxonomists for standard genome sequencing and annotation.</title>
        <authorList>
            <consortium name="The Broad Institute Genomics Platform"/>
            <consortium name="The Broad Institute Genome Sequencing Center for Infectious Disease"/>
            <person name="Wu L."/>
            <person name="Ma J."/>
        </authorList>
    </citation>
    <scope>NUCLEOTIDE SEQUENCE [LARGE SCALE GENOMIC DNA]</scope>
    <source>
        <strain evidence="3">CCUG 62952</strain>
    </source>
</reference>
<evidence type="ECO:0000313" key="2">
    <source>
        <dbReference type="EMBL" id="MFD0863092.1"/>
    </source>
</evidence>
<dbReference type="EMBL" id="JBHTJH010000017">
    <property type="protein sequence ID" value="MFD0863092.1"/>
    <property type="molecule type" value="Genomic_DNA"/>
</dbReference>
<gene>
    <name evidence="2" type="ORF">ACFQ1M_12830</name>
</gene>
<evidence type="ECO:0000313" key="3">
    <source>
        <dbReference type="Proteomes" id="UP001596978"/>
    </source>
</evidence>
<organism evidence="2 3">
    <name type="scientific">Sungkyunkwania multivorans</name>
    <dbReference type="NCBI Taxonomy" id="1173618"/>
    <lineage>
        <taxon>Bacteria</taxon>
        <taxon>Pseudomonadati</taxon>
        <taxon>Bacteroidota</taxon>
        <taxon>Flavobacteriia</taxon>
        <taxon>Flavobacteriales</taxon>
        <taxon>Flavobacteriaceae</taxon>
        <taxon>Sungkyunkwania</taxon>
    </lineage>
</organism>
<keyword evidence="1" id="KW-0472">Membrane</keyword>
<feature type="transmembrane region" description="Helical" evidence="1">
    <location>
        <begin position="102"/>
        <end position="124"/>
    </location>
</feature>
<keyword evidence="3" id="KW-1185">Reference proteome</keyword>
<name>A0ABW3D1A6_9FLAO</name>
<accession>A0ABW3D1A6</accession>
<feature type="transmembrane region" description="Helical" evidence="1">
    <location>
        <begin position="67"/>
        <end position="90"/>
    </location>
</feature>
<sequence>MKALFVKIVLSLILLLGLTFGIHLTALHHLERPLLDNNIVLSYLLNGLLAAGILGILFVFKERFKMQLGFLFIAGSFFKFLIFFTVFYPLYKADGNMEKIEFFTFFVPYLISLLIETVGAAQLLKKIG</sequence>
<feature type="transmembrane region" description="Helical" evidence="1">
    <location>
        <begin position="40"/>
        <end position="60"/>
    </location>
</feature>
<proteinExistence type="predicted"/>
<keyword evidence="1" id="KW-1133">Transmembrane helix</keyword>
<keyword evidence="1" id="KW-0812">Transmembrane</keyword>
<comment type="caution">
    <text evidence="2">The sequence shown here is derived from an EMBL/GenBank/DDBJ whole genome shotgun (WGS) entry which is preliminary data.</text>
</comment>